<feature type="compositionally biased region" description="Polar residues" evidence="1">
    <location>
        <begin position="70"/>
        <end position="83"/>
    </location>
</feature>
<dbReference type="Ensembl" id="ENSCINT00000031969.1">
    <property type="protein sequence ID" value="ENSCINP00000034959.1"/>
    <property type="gene ID" value="ENSCING00000023608.1"/>
</dbReference>
<keyword evidence="2" id="KW-1133">Transmembrane helix</keyword>
<feature type="transmembrane region" description="Helical" evidence="2">
    <location>
        <begin position="28"/>
        <end position="51"/>
    </location>
</feature>
<feature type="region of interest" description="Disordered" evidence="1">
    <location>
        <begin position="64"/>
        <end position="83"/>
    </location>
</feature>
<keyword evidence="4" id="KW-1185">Reference proteome</keyword>
<evidence type="ECO:0000256" key="2">
    <source>
        <dbReference type="SAM" id="Phobius"/>
    </source>
</evidence>
<name>H2XZ75_CIOIN</name>
<keyword evidence="2" id="KW-0472">Membrane</keyword>
<reference evidence="3" key="2">
    <citation type="submission" date="2025-08" db="UniProtKB">
        <authorList>
            <consortium name="Ensembl"/>
        </authorList>
    </citation>
    <scope>IDENTIFICATION</scope>
</reference>
<evidence type="ECO:0000313" key="3">
    <source>
        <dbReference type="Ensembl" id="ENSCINP00000034959.1"/>
    </source>
</evidence>
<reference evidence="4" key="1">
    <citation type="journal article" date="2002" name="Science">
        <title>The draft genome of Ciona intestinalis: insights into chordate and vertebrate origins.</title>
        <authorList>
            <person name="Dehal P."/>
            <person name="Satou Y."/>
            <person name="Campbell R.K."/>
            <person name="Chapman J."/>
            <person name="Degnan B."/>
            <person name="De Tomaso A."/>
            <person name="Davidson B."/>
            <person name="Di Gregorio A."/>
            <person name="Gelpke M."/>
            <person name="Goodstein D.M."/>
            <person name="Harafuji N."/>
            <person name="Hastings K.E."/>
            <person name="Ho I."/>
            <person name="Hotta K."/>
            <person name="Huang W."/>
            <person name="Kawashima T."/>
            <person name="Lemaire P."/>
            <person name="Martinez D."/>
            <person name="Meinertzhagen I.A."/>
            <person name="Necula S."/>
            <person name="Nonaka M."/>
            <person name="Putnam N."/>
            <person name="Rash S."/>
            <person name="Saiga H."/>
            <person name="Satake M."/>
            <person name="Terry A."/>
            <person name="Yamada L."/>
            <person name="Wang H.G."/>
            <person name="Awazu S."/>
            <person name="Azumi K."/>
            <person name="Boore J."/>
            <person name="Branno M."/>
            <person name="Chin-Bow S."/>
            <person name="DeSantis R."/>
            <person name="Doyle S."/>
            <person name="Francino P."/>
            <person name="Keys D.N."/>
            <person name="Haga S."/>
            <person name="Hayashi H."/>
            <person name="Hino K."/>
            <person name="Imai K.S."/>
            <person name="Inaba K."/>
            <person name="Kano S."/>
            <person name="Kobayashi K."/>
            <person name="Kobayashi M."/>
            <person name="Lee B.I."/>
            <person name="Makabe K.W."/>
            <person name="Manohar C."/>
            <person name="Matassi G."/>
            <person name="Medina M."/>
            <person name="Mochizuki Y."/>
            <person name="Mount S."/>
            <person name="Morishita T."/>
            <person name="Miura S."/>
            <person name="Nakayama A."/>
            <person name="Nishizaka S."/>
            <person name="Nomoto H."/>
            <person name="Ohta F."/>
            <person name="Oishi K."/>
            <person name="Rigoutsos I."/>
            <person name="Sano M."/>
            <person name="Sasaki A."/>
            <person name="Sasakura Y."/>
            <person name="Shoguchi E."/>
            <person name="Shin-i T."/>
            <person name="Spagnuolo A."/>
            <person name="Stainier D."/>
            <person name="Suzuki M.M."/>
            <person name="Tassy O."/>
            <person name="Takatori N."/>
            <person name="Tokuoka M."/>
            <person name="Yagi K."/>
            <person name="Yoshizaki F."/>
            <person name="Wada S."/>
            <person name="Zhang C."/>
            <person name="Hyatt P.D."/>
            <person name="Larimer F."/>
            <person name="Detter C."/>
            <person name="Doggett N."/>
            <person name="Glavina T."/>
            <person name="Hawkins T."/>
            <person name="Richardson P."/>
            <person name="Lucas S."/>
            <person name="Kohara Y."/>
            <person name="Levine M."/>
            <person name="Satoh N."/>
            <person name="Rokhsar D.S."/>
        </authorList>
    </citation>
    <scope>NUCLEOTIDE SEQUENCE [LARGE SCALE GENOMIC DNA]</scope>
</reference>
<proteinExistence type="predicted"/>
<accession>H2XZ75</accession>
<keyword evidence="2" id="KW-0812">Transmembrane</keyword>
<protein>
    <submittedName>
        <fullName evidence="3">Uncharacterized protein</fullName>
    </submittedName>
</protein>
<sequence length="83" mass="9175">LKNGCGARRFSTLKPPPLFVRTKSSEDLFCSLSIGCCFLKTSVFLITLMALSNVRYAINCSLSDSDRSPIPTTNRSRIISSRN</sequence>
<dbReference type="InParanoid" id="H2XZ75"/>
<reference evidence="3" key="3">
    <citation type="submission" date="2025-09" db="UniProtKB">
        <authorList>
            <consortium name="Ensembl"/>
        </authorList>
    </citation>
    <scope>IDENTIFICATION</scope>
</reference>
<evidence type="ECO:0000313" key="4">
    <source>
        <dbReference type="Proteomes" id="UP000008144"/>
    </source>
</evidence>
<dbReference type="AlphaFoldDB" id="H2XZ75"/>
<organism evidence="3 4">
    <name type="scientific">Ciona intestinalis</name>
    <name type="common">Transparent sea squirt</name>
    <name type="synonym">Ascidia intestinalis</name>
    <dbReference type="NCBI Taxonomy" id="7719"/>
    <lineage>
        <taxon>Eukaryota</taxon>
        <taxon>Metazoa</taxon>
        <taxon>Chordata</taxon>
        <taxon>Tunicata</taxon>
        <taxon>Ascidiacea</taxon>
        <taxon>Phlebobranchia</taxon>
        <taxon>Cionidae</taxon>
        <taxon>Ciona</taxon>
    </lineage>
</organism>
<dbReference type="HOGENOM" id="CLU_2548722_0_0_1"/>
<evidence type="ECO:0000256" key="1">
    <source>
        <dbReference type="SAM" id="MobiDB-lite"/>
    </source>
</evidence>
<dbReference type="Proteomes" id="UP000008144">
    <property type="component" value="Unassembled WGS sequence"/>
</dbReference>